<evidence type="ECO:0000313" key="4">
    <source>
        <dbReference type="Proteomes" id="UP000018208"/>
    </source>
</evidence>
<sequence>MFTLTTISHFMQLNDTHCTFNQLTSKKSHDIKHTINIKDFDYSQPIKLNASTIRFKKQIVNFETCTFSDPIYTGILPSPYIYNETGVYFQNGSKIFLKMNPSYFYPMEYALVNPQTRRYLDLVTGKLSKLDLTLDTTGFTRSLYYNADIYNTFRGENVTFINGAIVKIEASAIRDSEVSCPLCQPCETCPTTNNEQIKSLKLLISQYEKTIKELQSKQNDNQLQKKIQSLEADKAALVKKVTDLKNNEKECQENAKQLDQKECPKPFNVEKAKRLQKYQIALTSVGFVGVALFVMIV</sequence>
<reference evidence="3" key="2">
    <citation type="submission" date="2020-12" db="EMBL/GenBank/DDBJ databases">
        <title>New Spironucleus salmonicida genome in near-complete chromosomes.</title>
        <authorList>
            <person name="Xu F."/>
            <person name="Kurt Z."/>
            <person name="Jimenez-Gonzalez A."/>
            <person name="Astvaldsson A."/>
            <person name="Andersson J.O."/>
            <person name="Svard S.G."/>
        </authorList>
    </citation>
    <scope>NUCLEOTIDE SEQUENCE</scope>
    <source>
        <strain evidence="3">ATCC 50377</strain>
    </source>
</reference>
<dbReference type="VEuPathDB" id="GiardiaDB:SS50377_20250"/>
<dbReference type="EMBL" id="KI546100">
    <property type="protein sequence ID" value="EST45304.1"/>
    <property type="molecule type" value="Genomic_DNA"/>
</dbReference>
<evidence type="ECO:0000313" key="2">
    <source>
        <dbReference type="EMBL" id="EST45304.1"/>
    </source>
</evidence>
<accession>V6LWX4</accession>
<protein>
    <submittedName>
        <fullName evidence="2">Uncharacterized protein</fullName>
    </submittedName>
</protein>
<feature type="coiled-coil region" evidence="1">
    <location>
        <begin position="197"/>
        <end position="261"/>
    </location>
</feature>
<gene>
    <name evidence="2" type="ORF">SS50377_14881</name>
    <name evidence="3" type="ORF">SS50377_20250</name>
</gene>
<dbReference type="Proteomes" id="UP000018208">
    <property type="component" value="Unassembled WGS sequence"/>
</dbReference>
<keyword evidence="1" id="KW-0175">Coiled coil</keyword>
<organism evidence="2">
    <name type="scientific">Spironucleus salmonicida</name>
    <dbReference type="NCBI Taxonomy" id="348837"/>
    <lineage>
        <taxon>Eukaryota</taxon>
        <taxon>Metamonada</taxon>
        <taxon>Diplomonadida</taxon>
        <taxon>Hexamitidae</taxon>
        <taxon>Hexamitinae</taxon>
        <taxon>Spironucleus</taxon>
    </lineage>
</organism>
<dbReference type="EMBL" id="AUWU02000001">
    <property type="protein sequence ID" value="KAH0576904.1"/>
    <property type="molecule type" value="Genomic_DNA"/>
</dbReference>
<proteinExistence type="predicted"/>
<evidence type="ECO:0000313" key="3">
    <source>
        <dbReference type="EMBL" id="KAH0576904.1"/>
    </source>
</evidence>
<evidence type="ECO:0000256" key="1">
    <source>
        <dbReference type="SAM" id="Coils"/>
    </source>
</evidence>
<reference evidence="2 3" key="1">
    <citation type="journal article" date="2014" name="PLoS Genet.">
        <title>The Genome of Spironucleus salmonicida Highlights a Fish Pathogen Adapted to Fluctuating Environments.</title>
        <authorList>
            <person name="Xu F."/>
            <person name="Jerlstrom-Hultqvist J."/>
            <person name="Einarsson E."/>
            <person name="Astvaldsson A."/>
            <person name="Svard S.G."/>
            <person name="Andersson J.O."/>
        </authorList>
    </citation>
    <scope>NUCLEOTIDE SEQUENCE</scope>
    <source>
        <strain evidence="3">ATCC 50377</strain>
    </source>
</reference>
<name>V6LWX4_9EUKA</name>
<dbReference type="AlphaFoldDB" id="V6LWX4"/>
<keyword evidence="4" id="KW-1185">Reference proteome</keyword>